<dbReference type="Pfam" id="PF00702">
    <property type="entry name" value="Hydrolase"/>
    <property type="match status" value="1"/>
</dbReference>
<dbReference type="Proteomes" id="UP001321766">
    <property type="component" value="Chromosome"/>
</dbReference>
<name>A0ABN6S8L9_9BIFI</name>
<keyword evidence="2" id="KW-1185">Reference proteome</keyword>
<organism evidence="1 2">
    <name type="scientific">Bombiscardovia nodaiensis</name>
    <dbReference type="NCBI Taxonomy" id="2932181"/>
    <lineage>
        <taxon>Bacteria</taxon>
        <taxon>Bacillati</taxon>
        <taxon>Actinomycetota</taxon>
        <taxon>Actinomycetes</taxon>
        <taxon>Bifidobacteriales</taxon>
        <taxon>Bifidobacteriaceae</taxon>
        <taxon>Bombiscardovia</taxon>
    </lineage>
</organism>
<keyword evidence="1" id="KW-0378">Hydrolase</keyword>
<evidence type="ECO:0000313" key="2">
    <source>
        <dbReference type="Proteomes" id="UP001321766"/>
    </source>
</evidence>
<dbReference type="SFLD" id="SFLDG01129">
    <property type="entry name" value="C1.5:_HAD__Beta-PGM__Phosphata"/>
    <property type="match status" value="1"/>
</dbReference>
<protein>
    <submittedName>
        <fullName evidence="1">Hydrolase</fullName>
    </submittedName>
</protein>
<dbReference type="EMBL" id="AP026798">
    <property type="protein sequence ID" value="BDR52549.1"/>
    <property type="molecule type" value="Genomic_DNA"/>
</dbReference>
<dbReference type="PANTHER" id="PTHR43611:SF3">
    <property type="entry name" value="FLAVIN MONONUCLEOTIDE HYDROLASE 1, CHLOROPLATIC"/>
    <property type="match status" value="1"/>
</dbReference>
<dbReference type="NCBIfam" id="TIGR01509">
    <property type="entry name" value="HAD-SF-IA-v3"/>
    <property type="match status" value="1"/>
</dbReference>
<gene>
    <name evidence="1" type="ORF">KIM372_04560</name>
</gene>
<dbReference type="InterPro" id="IPR006439">
    <property type="entry name" value="HAD-SF_hydro_IA"/>
</dbReference>
<reference evidence="1 2" key="1">
    <citation type="journal article" date="2023" name="Microbiol. Spectr.">
        <title>Symbiosis of Carpenter Bees with Uncharacterized Lactic Acid Bacteria Showing NAD Auxotrophy.</title>
        <authorList>
            <person name="Kawasaki S."/>
            <person name="Ozawa K."/>
            <person name="Mori T."/>
            <person name="Yamamoto A."/>
            <person name="Ito M."/>
            <person name="Ohkuma M."/>
            <person name="Sakamoto M."/>
            <person name="Matsutani M."/>
        </authorList>
    </citation>
    <scope>NUCLEOTIDE SEQUENCE [LARGE SCALE GENOMIC DNA]</scope>
    <source>
        <strain evidence="1 2">Kim37-2</strain>
    </source>
</reference>
<accession>A0ABN6S8L9</accession>
<dbReference type="InterPro" id="IPR036412">
    <property type="entry name" value="HAD-like_sf"/>
</dbReference>
<dbReference type="SUPFAM" id="SSF56784">
    <property type="entry name" value="HAD-like"/>
    <property type="match status" value="1"/>
</dbReference>
<dbReference type="GO" id="GO:0016787">
    <property type="term" value="F:hydrolase activity"/>
    <property type="evidence" value="ECO:0007669"/>
    <property type="project" value="UniProtKB-KW"/>
</dbReference>
<proteinExistence type="predicted"/>
<dbReference type="InterPro" id="IPR023214">
    <property type="entry name" value="HAD_sf"/>
</dbReference>
<dbReference type="Gene3D" id="3.40.50.1000">
    <property type="entry name" value="HAD superfamily/HAD-like"/>
    <property type="match status" value="1"/>
</dbReference>
<sequence>MSNSIQAPIEAVIFDLGGVISRWVPEDALCSRYRPETIQQFFRDCNFFALNDDLDAGMSWQEAYERIAASSDEGHRELYLQMMHWYHDHFAQTQAGDIPGAVQMVRDLQAAGVGVYALTNWNGDTFHYGLDAMPILQEFNGILVSGDCGIRKPDIRIYQLAIERFALTPERSLFVDDKQVNAEGARAAGLQALEFTGMAALRQQLITVGLPLPALQ</sequence>
<evidence type="ECO:0000313" key="1">
    <source>
        <dbReference type="EMBL" id="BDR52549.1"/>
    </source>
</evidence>
<dbReference type="CDD" id="cd02603">
    <property type="entry name" value="HAD_sEH-N_like"/>
    <property type="match status" value="1"/>
</dbReference>
<dbReference type="SFLD" id="SFLDS00003">
    <property type="entry name" value="Haloacid_Dehalogenase"/>
    <property type="match status" value="1"/>
</dbReference>
<dbReference type="PANTHER" id="PTHR43611">
    <property type="entry name" value="ALPHA-D-GLUCOSE 1-PHOSPHATE PHOSPHATASE"/>
    <property type="match status" value="1"/>
</dbReference>